<evidence type="ECO:0000313" key="2">
    <source>
        <dbReference type="EMBL" id="KAB1857922.1"/>
    </source>
</evidence>
<comment type="caution">
    <text evidence="2">The sequence shown here is derived from an EMBL/GenBank/DDBJ whole genome shotgun (WGS) entry which is preliminary data.</text>
</comment>
<feature type="transmembrane region" description="Helical" evidence="1">
    <location>
        <begin position="7"/>
        <end position="25"/>
    </location>
</feature>
<keyword evidence="1" id="KW-0812">Transmembrane</keyword>
<proteinExistence type="predicted"/>
<gene>
    <name evidence="2" type="ORF">F4W09_04085</name>
</gene>
<evidence type="ECO:0000313" key="3">
    <source>
        <dbReference type="Proteomes" id="UP000325788"/>
    </source>
</evidence>
<reference evidence="2 3" key="1">
    <citation type="submission" date="2019-09" db="EMBL/GenBank/DDBJ databases">
        <title>Draft genome sequence of Acinetobacter tandoii W4-4-4 isolated from environmental water sample.</title>
        <authorList>
            <person name="Wee S.K."/>
            <person name="Yan B."/>
            <person name="Mustaffa S.B."/>
            <person name="Yap E.P.H."/>
        </authorList>
    </citation>
    <scope>NUCLEOTIDE SEQUENCE [LARGE SCALE GENOMIC DNA]</scope>
    <source>
        <strain evidence="2 3">W4-4-4</strain>
    </source>
</reference>
<evidence type="ECO:0000256" key="1">
    <source>
        <dbReference type="SAM" id="Phobius"/>
    </source>
</evidence>
<dbReference type="RefSeq" id="WP_104440860.1">
    <property type="nucleotide sequence ID" value="NZ_VXLD01000002.1"/>
</dbReference>
<sequence>MPKVFKSKTGCIYLLFQIIFCFIFFDSFNTYLLIFNLCIFYSIAAFYSSKKFEFYLIFLVMVGAFIYSWMSFFNKNPNLYVNNNNYIEGYYLVDIPKNKTRPLGTLTGRDSWIEPASYRTLRLKDKKNNSKIIIECSITELGCPFYKDVGREVYVKYVVSDFYSRKYAFYLDGGDIYNEDYFKRKYEKENYKKLFFIIFYMGSCFAFVLFFVRSKFVK</sequence>
<accession>A0A5N4WMY0</accession>
<keyword evidence="1" id="KW-1133">Transmembrane helix</keyword>
<keyword evidence="1" id="KW-0472">Membrane</keyword>
<feature type="transmembrane region" description="Helical" evidence="1">
    <location>
        <begin position="54"/>
        <end position="73"/>
    </location>
</feature>
<feature type="transmembrane region" description="Helical" evidence="1">
    <location>
        <begin position="194"/>
        <end position="212"/>
    </location>
</feature>
<dbReference type="EMBL" id="VXLD01000002">
    <property type="protein sequence ID" value="KAB1857922.1"/>
    <property type="molecule type" value="Genomic_DNA"/>
</dbReference>
<protein>
    <submittedName>
        <fullName evidence="2">Uncharacterized protein</fullName>
    </submittedName>
</protein>
<dbReference type="Proteomes" id="UP000325788">
    <property type="component" value="Unassembled WGS sequence"/>
</dbReference>
<dbReference type="AlphaFoldDB" id="A0A5N4WMY0"/>
<organism evidence="2 3">
    <name type="scientific">Acinetobacter tandoii</name>
    <dbReference type="NCBI Taxonomy" id="202954"/>
    <lineage>
        <taxon>Bacteria</taxon>
        <taxon>Pseudomonadati</taxon>
        <taxon>Pseudomonadota</taxon>
        <taxon>Gammaproteobacteria</taxon>
        <taxon>Moraxellales</taxon>
        <taxon>Moraxellaceae</taxon>
        <taxon>Acinetobacter</taxon>
    </lineage>
</organism>
<name>A0A5N4WMY0_9GAMM</name>